<name>A0A1A7PXN7_9PAST</name>
<dbReference type="EMBL" id="JTJR01000002">
    <property type="protein sequence ID" value="OBX05915.1"/>
    <property type="molecule type" value="Genomic_DNA"/>
</dbReference>
<evidence type="ECO:0000313" key="2">
    <source>
        <dbReference type="Proteomes" id="UP000092626"/>
    </source>
</evidence>
<dbReference type="RefSeq" id="WP_065236460.1">
    <property type="nucleotide sequence ID" value="NZ_JTJR01000002.1"/>
</dbReference>
<comment type="caution">
    <text evidence="1">The sequence shown here is derived from an EMBL/GenBank/DDBJ whole genome shotgun (WGS) entry which is preliminary data.</text>
</comment>
<accession>A0A1A7PXN7</accession>
<evidence type="ECO:0000313" key="1">
    <source>
        <dbReference type="EMBL" id="OBX05915.1"/>
    </source>
</evidence>
<proteinExistence type="predicted"/>
<dbReference type="STRING" id="505345.QV06_00490"/>
<protein>
    <submittedName>
        <fullName evidence="1">Uncharacterized protein</fullName>
    </submittedName>
</protein>
<dbReference type="AlphaFoldDB" id="A0A1A7PXN7"/>
<dbReference type="Proteomes" id="UP000092626">
    <property type="component" value="Unassembled WGS sequence"/>
</dbReference>
<gene>
    <name evidence="1" type="ORF">QV06_00490</name>
</gene>
<reference evidence="1 2" key="1">
    <citation type="submission" date="2014-11" db="EMBL/GenBank/DDBJ databases">
        <title>Pan-genome of Gallibacterium spp.</title>
        <authorList>
            <person name="Kudirkiene E."/>
            <person name="Bojesen A.M."/>
        </authorList>
    </citation>
    <scope>NUCLEOTIDE SEQUENCE [LARGE SCALE GENOMIC DNA]</scope>
    <source>
        <strain evidence="1 2">59/S3/89</strain>
    </source>
</reference>
<organism evidence="1 2">
    <name type="scientific">Gallibacterium genomosp. 3</name>
    <dbReference type="NCBI Taxonomy" id="505345"/>
    <lineage>
        <taxon>Bacteria</taxon>
        <taxon>Pseudomonadati</taxon>
        <taxon>Pseudomonadota</taxon>
        <taxon>Gammaproteobacteria</taxon>
        <taxon>Pasteurellales</taxon>
        <taxon>Pasteurellaceae</taxon>
        <taxon>Gallibacterium</taxon>
    </lineage>
</organism>
<sequence length="92" mass="10696">MNERIFFDLGERFCVQRAENGQGFCKTSYAFDVEHGVWKPDEITEYPNFEDLLLAIFKEQFAKTDRSPVAIFDAANTVIGQMKEEVIRVRDL</sequence>